<sequence length="189" mass="21724">MESSMLNESQEETRHTSLDQIIQITVRALMNHQQQTNENTRANNVESVRDVSTIPPYKTSEIAALLPEFSGHVDDVKRWVLRLEMVQATYGVPYAVMYLISVGKLTKQTMAWYHSKIILKQYPAYKNINIGPCIIGARGIWSEAENSIIIRALELKPNQIKQLVNDTTLGSIFIHKAHQTIIWDRIHRR</sequence>
<reference evidence="2" key="1">
    <citation type="submission" date="2023-01" db="EMBL/GenBank/DDBJ databases">
        <title>Key to firefly adult light organ development and bioluminescence: homeobox transcription factors regulate luciferase expression and transportation to peroxisome.</title>
        <authorList>
            <person name="Fu X."/>
        </authorList>
    </citation>
    <scope>NUCLEOTIDE SEQUENCE [LARGE SCALE GENOMIC DNA]</scope>
</reference>
<evidence type="ECO:0000313" key="2">
    <source>
        <dbReference type="Proteomes" id="UP001353858"/>
    </source>
</evidence>
<gene>
    <name evidence="1" type="ORF">RN001_006320</name>
</gene>
<protein>
    <submittedName>
        <fullName evidence="1">Uncharacterized protein</fullName>
    </submittedName>
</protein>
<name>A0AAN7PIE4_9COLE</name>
<evidence type="ECO:0000313" key="1">
    <source>
        <dbReference type="EMBL" id="KAK4883001.1"/>
    </source>
</evidence>
<accession>A0AAN7PIE4</accession>
<comment type="caution">
    <text evidence="1">The sequence shown here is derived from an EMBL/GenBank/DDBJ whole genome shotgun (WGS) entry which is preliminary data.</text>
</comment>
<dbReference type="AlphaFoldDB" id="A0AAN7PIE4"/>
<organism evidence="1 2">
    <name type="scientific">Aquatica leii</name>
    <dbReference type="NCBI Taxonomy" id="1421715"/>
    <lineage>
        <taxon>Eukaryota</taxon>
        <taxon>Metazoa</taxon>
        <taxon>Ecdysozoa</taxon>
        <taxon>Arthropoda</taxon>
        <taxon>Hexapoda</taxon>
        <taxon>Insecta</taxon>
        <taxon>Pterygota</taxon>
        <taxon>Neoptera</taxon>
        <taxon>Endopterygota</taxon>
        <taxon>Coleoptera</taxon>
        <taxon>Polyphaga</taxon>
        <taxon>Elateriformia</taxon>
        <taxon>Elateroidea</taxon>
        <taxon>Lampyridae</taxon>
        <taxon>Luciolinae</taxon>
        <taxon>Aquatica</taxon>
    </lineage>
</organism>
<dbReference type="Proteomes" id="UP001353858">
    <property type="component" value="Unassembled WGS sequence"/>
</dbReference>
<keyword evidence="2" id="KW-1185">Reference proteome</keyword>
<proteinExistence type="predicted"/>
<dbReference type="EMBL" id="JARPUR010000002">
    <property type="protein sequence ID" value="KAK4883001.1"/>
    <property type="molecule type" value="Genomic_DNA"/>
</dbReference>